<comment type="caution">
    <text evidence="8">The sequence shown here is derived from an EMBL/GenBank/DDBJ whole genome shotgun (WGS) entry which is preliminary data.</text>
</comment>
<dbReference type="Gene3D" id="1.10.579.10">
    <property type="entry name" value="DNA Cyclobutane Dipyrimidine Photolyase, subunit A, domain 3"/>
    <property type="match status" value="1"/>
</dbReference>
<dbReference type="InterPro" id="IPR002081">
    <property type="entry name" value="Cryptochrome/DNA_photolyase_1"/>
</dbReference>
<keyword evidence="4 6" id="KW-0274">FAD</keyword>
<dbReference type="Pfam" id="PF00875">
    <property type="entry name" value="DNA_photolyase"/>
    <property type="match status" value="1"/>
</dbReference>
<sequence length="476" mass="52955">MCALRPAIHLAKKVGTGLGCGEVLLGALSQTRQAAQGTAWRTALNTVLFWFRSDLRLHDQPALRAACETGASHLVPVYCHADYEAQTPWGFARVGVHRRAVLAAALRDLARQLADLGTRLVECYGPPGKVLPAVARAVGASTVVCEDIAAPYEQAEVAELRSAGLQVQTVWQSSLIDPLCLPWPVQSLPAVFTTFRQALERARIAPSTPLSPPTRLPPWPSGVIIPPGLRAPAYVANQTLSTDSRASFPYGTPEFDGGETAGLRHLAQYLERQLPHTYKRTRNALAGVDFSSKWSPWLATGALSPRRVMAELQQFEQSHGQSDGSYWLWFELLWRDYFRFLHLQHGARLYRARGLANEVRHAERPDVQGFERWRRASTGEPLVDAAMRELETTGYLSNRLRQVVASYLVHELGGDWRAGAAWFESQLVDYDVYSNQGNWLYIAGRGTDPRGGRRFNVRKQAAEYDPDGSYLRLWAA</sequence>
<name>A0ABM9ITJ4_RALPI</name>
<keyword evidence="9" id="KW-1185">Reference proteome</keyword>
<dbReference type="InterPro" id="IPR018394">
    <property type="entry name" value="DNA_photolyase_1_CS_C"/>
</dbReference>
<dbReference type="PROSITE" id="PS00394">
    <property type="entry name" value="DNA_PHOTOLYASES_1_1"/>
    <property type="match status" value="1"/>
</dbReference>
<reference evidence="8 9" key="1">
    <citation type="submission" date="2023-07" db="EMBL/GenBank/DDBJ databases">
        <authorList>
            <person name="Peeters C."/>
        </authorList>
    </citation>
    <scope>NUCLEOTIDE SEQUENCE [LARGE SCALE GENOMIC DNA]</scope>
    <source>
        <strain evidence="8 9">R-38712</strain>
    </source>
</reference>
<keyword evidence="3 6" id="KW-0285">Flavoprotein</keyword>
<comment type="cofactor">
    <cofactor evidence="6">
        <name>FAD</name>
        <dbReference type="ChEBI" id="CHEBI:57692"/>
    </cofactor>
    <text evidence="6">Binds 1 FAD per subunit.</text>
</comment>
<comment type="function">
    <text evidence="6">May have a photoreceptor function.</text>
</comment>
<evidence type="ECO:0000256" key="1">
    <source>
        <dbReference type="ARBA" id="ARBA00005862"/>
    </source>
</evidence>
<evidence type="ECO:0000256" key="5">
    <source>
        <dbReference type="ARBA" id="ARBA00022991"/>
    </source>
</evidence>
<comment type="similarity">
    <text evidence="1 6">Belongs to the DNA photolyase class-1 family.</text>
</comment>
<dbReference type="Pfam" id="PF03441">
    <property type="entry name" value="FAD_binding_7"/>
    <property type="match status" value="1"/>
</dbReference>
<gene>
    <name evidence="8" type="primary">cry</name>
    <name evidence="8" type="ORF">R38712_04378</name>
</gene>
<dbReference type="PRINTS" id="PR00147">
    <property type="entry name" value="DNAPHOTLYASE"/>
</dbReference>
<dbReference type="SUPFAM" id="SSF48173">
    <property type="entry name" value="Cryptochrome/photolyase FAD-binding domain"/>
    <property type="match status" value="1"/>
</dbReference>
<dbReference type="Proteomes" id="UP001189303">
    <property type="component" value="Unassembled WGS sequence"/>
</dbReference>
<dbReference type="PANTHER" id="PTHR11455">
    <property type="entry name" value="CRYPTOCHROME"/>
    <property type="match status" value="1"/>
</dbReference>
<dbReference type="Gene3D" id="1.25.40.80">
    <property type="match status" value="1"/>
</dbReference>
<dbReference type="PANTHER" id="PTHR11455:SF22">
    <property type="entry name" value="CRYPTOCHROME DASH"/>
    <property type="match status" value="1"/>
</dbReference>
<dbReference type="PROSITE" id="PS51645">
    <property type="entry name" value="PHR_CRY_ALPHA_BETA"/>
    <property type="match status" value="1"/>
</dbReference>
<evidence type="ECO:0000313" key="8">
    <source>
        <dbReference type="EMBL" id="CAJ0730420.1"/>
    </source>
</evidence>
<evidence type="ECO:0000256" key="2">
    <source>
        <dbReference type="ARBA" id="ARBA00017881"/>
    </source>
</evidence>
<organism evidence="8 9">
    <name type="scientific">Ralstonia pickettii</name>
    <name type="common">Burkholderia pickettii</name>
    <dbReference type="NCBI Taxonomy" id="329"/>
    <lineage>
        <taxon>Bacteria</taxon>
        <taxon>Pseudomonadati</taxon>
        <taxon>Pseudomonadota</taxon>
        <taxon>Betaproteobacteria</taxon>
        <taxon>Burkholderiales</taxon>
        <taxon>Burkholderiaceae</taxon>
        <taxon>Ralstonia</taxon>
    </lineage>
</organism>
<dbReference type="Gene3D" id="3.40.50.620">
    <property type="entry name" value="HUPs"/>
    <property type="match status" value="1"/>
</dbReference>
<dbReference type="InterPro" id="IPR006050">
    <property type="entry name" value="DNA_photolyase_N"/>
</dbReference>
<dbReference type="InterPro" id="IPR036155">
    <property type="entry name" value="Crypto/Photolyase_N_sf"/>
</dbReference>
<dbReference type="InterPro" id="IPR014729">
    <property type="entry name" value="Rossmann-like_a/b/a_fold"/>
</dbReference>
<dbReference type="InterPro" id="IPR005101">
    <property type="entry name" value="Cryptochr/Photolyase_FAD-bd"/>
</dbReference>
<comment type="cofactor">
    <cofactor evidence="6">
        <name>(6R)-5,10-methylene-5,6,7,8-tetrahydrofolate</name>
        <dbReference type="ChEBI" id="CHEBI:15636"/>
    </cofactor>
    <text evidence="6">Binds 1 5,10-methenyltetrahydrofolate (MTHF) per subunit.</text>
</comment>
<accession>A0ABM9ITJ4</accession>
<evidence type="ECO:0000256" key="6">
    <source>
        <dbReference type="RuleBase" id="RU367151"/>
    </source>
</evidence>
<keyword evidence="5 6" id="KW-0157">Chromophore</keyword>
<dbReference type="InterPro" id="IPR036134">
    <property type="entry name" value="Crypto/Photolyase_FAD-like_sf"/>
</dbReference>
<proteinExistence type="inferred from homology"/>
<dbReference type="InterPro" id="IPR014133">
    <property type="entry name" value="Cry_DASH"/>
</dbReference>
<evidence type="ECO:0000259" key="7">
    <source>
        <dbReference type="PROSITE" id="PS51645"/>
    </source>
</evidence>
<evidence type="ECO:0000313" key="9">
    <source>
        <dbReference type="Proteomes" id="UP001189303"/>
    </source>
</evidence>
<protein>
    <recommendedName>
        <fullName evidence="2 6">Cryptochrome DASH</fullName>
    </recommendedName>
</protein>
<evidence type="ECO:0000256" key="4">
    <source>
        <dbReference type="ARBA" id="ARBA00022827"/>
    </source>
</evidence>
<dbReference type="SUPFAM" id="SSF52425">
    <property type="entry name" value="Cryptochrome/photolyase, N-terminal domain"/>
    <property type="match status" value="1"/>
</dbReference>
<evidence type="ECO:0000256" key="3">
    <source>
        <dbReference type="ARBA" id="ARBA00022630"/>
    </source>
</evidence>
<dbReference type="NCBIfam" id="TIGR02765">
    <property type="entry name" value="crypto_DASH"/>
    <property type="match status" value="1"/>
</dbReference>
<feature type="domain" description="Photolyase/cryptochrome alpha/beta" evidence="7">
    <location>
        <begin position="45"/>
        <end position="175"/>
    </location>
</feature>
<dbReference type="EMBL" id="CATWFT010000018">
    <property type="protein sequence ID" value="CAJ0730420.1"/>
    <property type="molecule type" value="Genomic_DNA"/>
</dbReference>